<dbReference type="InterPro" id="IPR002347">
    <property type="entry name" value="SDR_fam"/>
</dbReference>
<sequence>MASSPFKYINKLQDKRVLVFGGSSGIGLAVAEAALEHGAVVGLVSSNAEKLAEVAEQLKTTYGSHINDGQLSTFSIDLTLPREQLEPELKQAFAQFAPNSAKIHHVVFTAGNVPSMPGLDQVTADDFKDLLVVRTVAPTIIASVLKSEKYMESSTASSITLTGAVNASRPLPGMPVQGPAIGAAIEGLCRGLAATLAPIRVNTVLAGTFDTALTARLSAEVKQKLAQRTMLKKIGKVEDIAEAYIYFMKDESATGVSLVSDNGFMVSPGM</sequence>
<accession>A0A8K0SYC7</accession>
<dbReference type="InterPro" id="IPR036291">
    <property type="entry name" value="NAD(P)-bd_dom_sf"/>
</dbReference>
<organism evidence="4 5">
    <name type="scientific">Stachybotrys elegans</name>
    <dbReference type="NCBI Taxonomy" id="80388"/>
    <lineage>
        <taxon>Eukaryota</taxon>
        <taxon>Fungi</taxon>
        <taxon>Dikarya</taxon>
        <taxon>Ascomycota</taxon>
        <taxon>Pezizomycotina</taxon>
        <taxon>Sordariomycetes</taxon>
        <taxon>Hypocreomycetidae</taxon>
        <taxon>Hypocreales</taxon>
        <taxon>Stachybotryaceae</taxon>
        <taxon>Stachybotrys</taxon>
    </lineage>
</organism>
<evidence type="ECO:0000256" key="3">
    <source>
        <dbReference type="ARBA" id="ARBA00023002"/>
    </source>
</evidence>
<dbReference type="EMBL" id="JAGPNK010000003">
    <property type="protein sequence ID" value="KAH7324179.1"/>
    <property type="molecule type" value="Genomic_DNA"/>
</dbReference>
<evidence type="ECO:0000313" key="4">
    <source>
        <dbReference type="EMBL" id="KAH7324179.1"/>
    </source>
</evidence>
<reference evidence="4" key="1">
    <citation type="journal article" date="2021" name="Nat. Commun.">
        <title>Genetic determinants of endophytism in the Arabidopsis root mycobiome.</title>
        <authorList>
            <person name="Mesny F."/>
            <person name="Miyauchi S."/>
            <person name="Thiergart T."/>
            <person name="Pickel B."/>
            <person name="Atanasova L."/>
            <person name="Karlsson M."/>
            <person name="Huettel B."/>
            <person name="Barry K.W."/>
            <person name="Haridas S."/>
            <person name="Chen C."/>
            <person name="Bauer D."/>
            <person name="Andreopoulos W."/>
            <person name="Pangilinan J."/>
            <person name="LaButti K."/>
            <person name="Riley R."/>
            <person name="Lipzen A."/>
            <person name="Clum A."/>
            <person name="Drula E."/>
            <person name="Henrissat B."/>
            <person name="Kohler A."/>
            <person name="Grigoriev I.V."/>
            <person name="Martin F.M."/>
            <person name="Hacquard S."/>
        </authorList>
    </citation>
    <scope>NUCLEOTIDE SEQUENCE</scope>
    <source>
        <strain evidence="4">MPI-CAGE-CH-0235</strain>
    </source>
</reference>
<dbReference type="Pfam" id="PF23441">
    <property type="entry name" value="SDR"/>
    <property type="match status" value="1"/>
</dbReference>
<dbReference type="SUPFAM" id="SSF51735">
    <property type="entry name" value="NAD(P)-binding Rossmann-fold domains"/>
    <property type="match status" value="1"/>
</dbReference>
<dbReference type="PRINTS" id="PR00081">
    <property type="entry name" value="GDHRDH"/>
</dbReference>
<comment type="similarity">
    <text evidence="1">Belongs to the short-chain dehydrogenases/reductases (SDR) family.</text>
</comment>
<comment type="caution">
    <text evidence="4">The sequence shown here is derived from an EMBL/GenBank/DDBJ whole genome shotgun (WGS) entry which is preliminary data.</text>
</comment>
<dbReference type="PANTHER" id="PTHR43477:SF1">
    <property type="entry name" value="DIHYDROANTICAPSIN 7-DEHYDROGENASE"/>
    <property type="match status" value="1"/>
</dbReference>
<dbReference type="PANTHER" id="PTHR43477">
    <property type="entry name" value="DIHYDROANTICAPSIN 7-DEHYDROGENASE"/>
    <property type="match status" value="1"/>
</dbReference>
<gene>
    <name evidence="4" type="ORF">B0I35DRAFT_423668</name>
</gene>
<dbReference type="OrthoDB" id="294295at2759"/>
<evidence type="ECO:0000313" key="5">
    <source>
        <dbReference type="Proteomes" id="UP000813444"/>
    </source>
</evidence>
<name>A0A8K0SYC7_9HYPO</name>
<dbReference type="InterPro" id="IPR051122">
    <property type="entry name" value="SDR_DHRS6-like"/>
</dbReference>
<dbReference type="InterPro" id="IPR057571">
    <property type="entry name" value="SDR_PhqE-like"/>
</dbReference>
<evidence type="ECO:0000256" key="2">
    <source>
        <dbReference type="ARBA" id="ARBA00022857"/>
    </source>
</evidence>
<keyword evidence="5" id="KW-1185">Reference proteome</keyword>
<protein>
    <submittedName>
        <fullName evidence="4">Uncharacterized protein</fullName>
    </submittedName>
</protein>
<keyword evidence="2" id="KW-0521">NADP</keyword>
<proteinExistence type="inferred from homology"/>
<evidence type="ECO:0000256" key="1">
    <source>
        <dbReference type="ARBA" id="ARBA00006484"/>
    </source>
</evidence>
<dbReference type="Gene3D" id="3.40.50.720">
    <property type="entry name" value="NAD(P)-binding Rossmann-like Domain"/>
    <property type="match status" value="1"/>
</dbReference>
<dbReference type="AlphaFoldDB" id="A0A8K0SYC7"/>
<keyword evidence="3" id="KW-0560">Oxidoreductase</keyword>
<dbReference type="GO" id="GO:0016491">
    <property type="term" value="F:oxidoreductase activity"/>
    <property type="evidence" value="ECO:0007669"/>
    <property type="project" value="UniProtKB-KW"/>
</dbReference>
<dbReference type="Proteomes" id="UP000813444">
    <property type="component" value="Unassembled WGS sequence"/>
</dbReference>